<evidence type="ECO:0000256" key="1">
    <source>
        <dbReference type="SAM" id="MobiDB-lite"/>
    </source>
</evidence>
<feature type="transmembrane region" description="Helical" evidence="2">
    <location>
        <begin position="168"/>
        <end position="187"/>
    </location>
</feature>
<keyword evidence="2" id="KW-1133">Transmembrane helix</keyword>
<feature type="compositionally biased region" description="Basic residues" evidence="1">
    <location>
        <begin position="209"/>
        <end position="221"/>
    </location>
</feature>
<feature type="transmembrane region" description="Helical" evidence="2">
    <location>
        <begin position="314"/>
        <end position="336"/>
    </location>
</feature>
<dbReference type="OrthoDB" id="6509908at2759"/>
<dbReference type="GO" id="GO:0022857">
    <property type="term" value="F:transmembrane transporter activity"/>
    <property type="evidence" value="ECO:0007669"/>
    <property type="project" value="InterPro"/>
</dbReference>
<evidence type="ECO:0000313" key="3">
    <source>
        <dbReference type="EMBL" id="TGZ38224.1"/>
    </source>
</evidence>
<feature type="transmembrane region" description="Helical" evidence="2">
    <location>
        <begin position="103"/>
        <end position="127"/>
    </location>
</feature>
<dbReference type="Gene3D" id="1.20.1250.20">
    <property type="entry name" value="MFS general substrate transporter like domains"/>
    <property type="match status" value="2"/>
</dbReference>
<dbReference type="SUPFAM" id="SSF103473">
    <property type="entry name" value="MFS general substrate transporter"/>
    <property type="match status" value="1"/>
</dbReference>
<comment type="caution">
    <text evidence="3">The sequence shown here is derived from an EMBL/GenBank/DDBJ whole genome shotgun (WGS) entry which is preliminary data.</text>
</comment>
<gene>
    <name evidence="3" type="ORF">CRM22_011287</name>
</gene>
<feature type="region of interest" description="Disordered" evidence="1">
    <location>
        <begin position="197"/>
        <end position="228"/>
    </location>
</feature>
<evidence type="ECO:0000256" key="2">
    <source>
        <dbReference type="SAM" id="Phobius"/>
    </source>
</evidence>
<feature type="transmembrane region" description="Helical" evidence="2">
    <location>
        <begin position="47"/>
        <end position="67"/>
    </location>
</feature>
<name>A0A4V3S7R6_OPIFE</name>
<dbReference type="InterPro" id="IPR050327">
    <property type="entry name" value="Proton-linked_MCT"/>
</dbReference>
<protein>
    <recommendedName>
        <fullName evidence="5">Major facilitator superfamily (MFS) profile domain-containing protein</fullName>
    </recommendedName>
</protein>
<organism evidence="3 4">
    <name type="scientific">Opisthorchis felineus</name>
    <dbReference type="NCBI Taxonomy" id="147828"/>
    <lineage>
        <taxon>Eukaryota</taxon>
        <taxon>Metazoa</taxon>
        <taxon>Spiralia</taxon>
        <taxon>Lophotrochozoa</taxon>
        <taxon>Platyhelminthes</taxon>
        <taxon>Trematoda</taxon>
        <taxon>Digenea</taxon>
        <taxon>Opisthorchiida</taxon>
        <taxon>Opisthorchiata</taxon>
        <taxon>Opisthorchiidae</taxon>
        <taxon>Opisthorchis</taxon>
    </lineage>
</organism>
<evidence type="ECO:0000313" key="4">
    <source>
        <dbReference type="Proteomes" id="UP000308267"/>
    </source>
</evidence>
<dbReference type="InterPro" id="IPR036259">
    <property type="entry name" value="MFS_trans_sf"/>
</dbReference>
<dbReference type="Pfam" id="PF07690">
    <property type="entry name" value="MFS_1"/>
    <property type="match status" value="1"/>
</dbReference>
<feature type="transmembrane region" description="Helical" evidence="2">
    <location>
        <begin position="418"/>
        <end position="443"/>
    </location>
</feature>
<keyword evidence="2" id="KW-0812">Transmembrane</keyword>
<dbReference type="EMBL" id="SJOL01012841">
    <property type="protein sequence ID" value="TGZ38224.1"/>
    <property type="molecule type" value="Genomic_DNA"/>
</dbReference>
<dbReference type="Proteomes" id="UP000308267">
    <property type="component" value="Unassembled WGS sequence"/>
</dbReference>
<feature type="transmembrane region" description="Helical" evidence="2">
    <location>
        <begin position="455"/>
        <end position="478"/>
    </location>
</feature>
<dbReference type="AlphaFoldDB" id="A0A4V3S7R6"/>
<proteinExistence type="predicted"/>
<keyword evidence="2" id="KW-0472">Membrane</keyword>
<dbReference type="InterPro" id="IPR011701">
    <property type="entry name" value="MFS"/>
</dbReference>
<feature type="transmembrane region" description="Helical" evidence="2">
    <location>
        <begin position="484"/>
        <end position="504"/>
    </location>
</feature>
<feature type="region of interest" description="Disordered" evidence="1">
    <location>
        <begin position="266"/>
        <end position="289"/>
    </location>
</feature>
<evidence type="ECO:0008006" key="5">
    <source>
        <dbReference type="Google" id="ProtNLM"/>
    </source>
</evidence>
<dbReference type="PANTHER" id="PTHR11360:SF284">
    <property type="entry name" value="EG:103B4.3 PROTEIN-RELATED"/>
    <property type="match status" value="1"/>
</dbReference>
<accession>A0A4V3S7R6</accession>
<feature type="transmembrane region" description="Helical" evidence="2">
    <location>
        <begin position="383"/>
        <end position="406"/>
    </location>
</feature>
<sequence>MKTVYVDSPQAWCTVIGGFVANFLLGGLGKSYGLIMDAFQEVYQSGSALFMLAGGLIYTLMFCLSLVNHYISQRYGSRPVVFAGAIGSCLSLLVAAFSPSIGLWVVAVGVGLGASLSCIYFTVFSVVGQCFRRYLGLANGISVAGVSVGQMAFPSLMTHLNEVYGTRGGAVIISALCLHLLITAALMPRYIVERGSSSEQVTKKQRDPARKRRLFRPRKSQRSVEGAKLTEDSTLASLSNNCEFVNKKLGDTKLDQMYVELMDMEKPPPSQAAGDIPTQPAYPSSETKTQSLKKTLSSMSLTTRFDAEFSRALLVVYILGKVFGDIGDVCISFVAPAHGTKLGFSPTIISRAIAISGAVDLVARLGVGWLTDRPSCVGRRGPLLATVWLVTGINALGFSTLTRLFSADPSKEAPTGLLAAYYFCFAVHGVCSGTAMTQMIVVLSDWVGPSRLPHSLALTMVVLGLAISPGQFAIGYVADVTHDYVWSLRICFLIMMTAGILLLMEFPVRAYFNRKFKQLLTEAKLNGHSTSIVPLKMASFTDDPELHLSGQYWDVGVSDSEQDTDSILPRMQPALGSVPVQLPTVDDGHSNGLLVCSQKPEPEE</sequence>
<reference evidence="3 4" key="1">
    <citation type="journal article" date="2019" name="BMC Genomics">
        <title>New insights from Opisthorchis felineus genome: update on genomics of the epidemiologically important liver flukes.</title>
        <authorList>
            <person name="Ershov N.I."/>
            <person name="Mordvinov V.A."/>
            <person name="Prokhortchouk E.B."/>
            <person name="Pakharukova M.Y."/>
            <person name="Gunbin K.V."/>
            <person name="Ustyantsev K."/>
            <person name="Genaev M.A."/>
            <person name="Blinov A.G."/>
            <person name="Mazur A."/>
            <person name="Boulygina E."/>
            <person name="Tsygankova S."/>
            <person name="Khrameeva E."/>
            <person name="Chekanov N."/>
            <person name="Fan G."/>
            <person name="Xiao A."/>
            <person name="Zhang H."/>
            <person name="Xu X."/>
            <person name="Yang H."/>
            <person name="Solovyev V."/>
            <person name="Lee S.M."/>
            <person name="Liu X."/>
            <person name="Afonnikov D.A."/>
            <person name="Skryabin K.G."/>
        </authorList>
    </citation>
    <scope>NUCLEOTIDE SEQUENCE [LARGE SCALE GENOMIC DNA]</scope>
    <source>
        <strain evidence="3">AK-0245</strain>
        <tissue evidence="3">Whole organism</tissue>
    </source>
</reference>
<keyword evidence="4" id="KW-1185">Reference proteome</keyword>
<feature type="transmembrane region" description="Helical" evidence="2">
    <location>
        <begin position="12"/>
        <end position="35"/>
    </location>
</feature>
<feature type="transmembrane region" description="Helical" evidence="2">
    <location>
        <begin position="79"/>
        <end position="97"/>
    </location>
</feature>
<dbReference type="PANTHER" id="PTHR11360">
    <property type="entry name" value="MONOCARBOXYLATE TRANSPORTER"/>
    <property type="match status" value="1"/>
</dbReference>
<feature type="transmembrane region" description="Helical" evidence="2">
    <location>
        <begin position="134"/>
        <end position="156"/>
    </location>
</feature>